<accession>A0A087T9X8</accession>
<dbReference type="AlphaFoldDB" id="A0A087T9X8"/>
<evidence type="ECO:0000313" key="2">
    <source>
        <dbReference type="EMBL" id="KFM61917.1"/>
    </source>
</evidence>
<dbReference type="Proteomes" id="UP000054359">
    <property type="component" value="Unassembled WGS sequence"/>
</dbReference>
<dbReference type="EMBL" id="KK114219">
    <property type="protein sequence ID" value="KFM61917.1"/>
    <property type="molecule type" value="Genomic_DNA"/>
</dbReference>
<protein>
    <submittedName>
        <fullName evidence="2">Uncharacterized protein</fullName>
    </submittedName>
</protein>
<evidence type="ECO:0000313" key="3">
    <source>
        <dbReference type="Proteomes" id="UP000054359"/>
    </source>
</evidence>
<name>A0A087T9X8_STEMI</name>
<keyword evidence="3" id="KW-1185">Reference proteome</keyword>
<feature type="region of interest" description="Disordered" evidence="1">
    <location>
        <begin position="1"/>
        <end position="87"/>
    </location>
</feature>
<feature type="compositionally biased region" description="Basic residues" evidence="1">
    <location>
        <begin position="49"/>
        <end position="72"/>
    </location>
</feature>
<proteinExistence type="predicted"/>
<evidence type="ECO:0000256" key="1">
    <source>
        <dbReference type="SAM" id="MobiDB-lite"/>
    </source>
</evidence>
<sequence length="293" mass="34904">MQPRPVPDIQRETRPSILRKKRQERKDFNQQKKFKQERKPEAPRNSHPGAKRKRQEPKYQHPKRPAQRGQKRKPMESQRSQRRRLTAMNSLTWTEFCEKRMTEFQASKNHIKSDHTDINLEYENKVFTSKIEFEHWKEMMEQNAQSSFIISSSKKAVKVGTASYYQCHRSGRSKIKESRKVCDIDSATNVCSEKEDFAIDVSQNDEQIEEHYTITEEMRRKEHSDFEKEKEEWHAEFQFLTSHANTEDKKQKVRECLKTIRASFATSEKLPTIPSSSECVSEPVNKFIKHQRR</sequence>
<reference evidence="2 3" key="1">
    <citation type="submission" date="2013-11" db="EMBL/GenBank/DDBJ databases">
        <title>Genome sequencing of Stegodyphus mimosarum.</title>
        <authorList>
            <person name="Bechsgaard J."/>
        </authorList>
    </citation>
    <scope>NUCLEOTIDE SEQUENCE [LARGE SCALE GENOMIC DNA]</scope>
</reference>
<organism evidence="2 3">
    <name type="scientific">Stegodyphus mimosarum</name>
    <name type="common">African social velvet spider</name>
    <dbReference type="NCBI Taxonomy" id="407821"/>
    <lineage>
        <taxon>Eukaryota</taxon>
        <taxon>Metazoa</taxon>
        <taxon>Ecdysozoa</taxon>
        <taxon>Arthropoda</taxon>
        <taxon>Chelicerata</taxon>
        <taxon>Arachnida</taxon>
        <taxon>Araneae</taxon>
        <taxon>Araneomorphae</taxon>
        <taxon>Entelegynae</taxon>
        <taxon>Eresoidea</taxon>
        <taxon>Eresidae</taxon>
        <taxon>Stegodyphus</taxon>
    </lineage>
</organism>
<gene>
    <name evidence="2" type="ORF">X975_01482</name>
</gene>
<feature type="non-terminal residue" evidence="2">
    <location>
        <position position="293"/>
    </location>
</feature>